<evidence type="ECO:0000313" key="2">
    <source>
        <dbReference type="Proteomes" id="UP000236290"/>
    </source>
</evidence>
<dbReference type="EMBL" id="MTYI01000111">
    <property type="protein sequence ID" value="PNP52188.1"/>
    <property type="molecule type" value="Genomic_DNA"/>
</dbReference>
<dbReference type="Proteomes" id="UP000236290">
    <property type="component" value="Unassembled WGS sequence"/>
</dbReference>
<organism evidence="1 2">
    <name type="scientific">Trichoderma harzianum</name>
    <name type="common">Hypocrea lixii</name>
    <dbReference type="NCBI Taxonomy" id="5544"/>
    <lineage>
        <taxon>Eukaryota</taxon>
        <taxon>Fungi</taxon>
        <taxon>Dikarya</taxon>
        <taxon>Ascomycota</taxon>
        <taxon>Pezizomycotina</taxon>
        <taxon>Sordariomycetes</taxon>
        <taxon>Hypocreomycetidae</taxon>
        <taxon>Hypocreales</taxon>
        <taxon>Hypocreaceae</taxon>
        <taxon>Trichoderma</taxon>
    </lineage>
</organism>
<name>A0A2K0U344_TRIHA</name>
<gene>
    <name evidence="1" type="ORF">THARTR1_07397</name>
</gene>
<proteinExistence type="predicted"/>
<dbReference type="AlphaFoldDB" id="A0A2K0U344"/>
<comment type="caution">
    <text evidence="1">The sequence shown here is derived from an EMBL/GenBank/DDBJ whole genome shotgun (WGS) entry which is preliminary data.</text>
</comment>
<sequence length="66" mass="7565">MEMQFKLKFQAILFAEGKKDNASENDLTIAESQAWTGAEEFYQLGEGAPQAWTMNFLWYPCKVLVV</sequence>
<accession>A0A2K0U344</accession>
<protein>
    <submittedName>
        <fullName evidence="1">Uncharacterized protein</fullName>
    </submittedName>
</protein>
<evidence type="ECO:0000313" key="1">
    <source>
        <dbReference type="EMBL" id="PNP52188.1"/>
    </source>
</evidence>
<reference evidence="1 2" key="1">
    <citation type="submission" date="2017-02" db="EMBL/GenBank/DDBJ databases">
        <title>Genomes of Trichoderma spp. with biocontrol activity.</title>
        <authorList>
            <person name="Gardiner D."/>
            <person name="Kazan K."/>
            <person name="Vos C."/>
            <person name="Harvey P."/>
        </authorList>
    </citation>
    <scope>NUCLEOTIDE SEQUENCE [LARGE SCALE GENOMIC DNA]</scope>
    <source>
        <strain evidence="1 2">Tr1</strain>
    </source>
</reference>